<evidence type="ECO:0000313" key="4">
    <source>
        <dbReference type="Proteomes" id="UP000235786"/>
    </source>
</evidence>
<feature type="compositionally biased region" description="Polar residues" evidence="1">
    <location>
        <begin position="517"/>
        <end position="546"/>
    </location>
</feature>
<dbReference type="EMBL" id="KZ613958">
    <property type="protein sequence ID" value="PMD32537.1"/>
    <property type="molecule type" value="Genomic_DNA"/>
</dbReference>
<feature type="compositionally biased region" description="Low complexity" evidence="1">
    <location>
        <begin position="385"/>
        <end position="413"/>
    </location>
</feature>
<keyword evidence="4" id="KW-1185">Reference proteome</keyword>
<dbReference type="PROSITE" id="PS00036">
    <property type="entry name" value="BZIP_BASIC"/>
    <property type="match status" value="1"/>
</dbReference>
<feature type="compositionally biased region" description="Polar residues" evidence="1">
    <location>
        <begin position="357"/>
        <end position="367"/>
    </location>
</feature>
<feature type="region of interest" description="Disordered" evidence="1">
    <location>
        <begin position="72"/>
        <end position="93"/>
    </location>
</feature>
<dbReference type="InterPro" id="IPR004827">
    <property type="entry name" value="bZIP"/>
</dbReference>
<gene>
    <name evidence="3" type="ORF">L207DRAFT_535852</name>
</gene>
<dbReference type="OrthoDB" id="10558157at2759"/>
<reference evidence="3 4" key="1">
    <citation type="submission" date="2016-04" db="EMBL/GenBank/DDBJ databases">
        <title>A degradative enzymes factory behind the ericoid mycorrhizal symbiosis.</title>
        <authorList>
            <consortium name="DOE Joint Genome Institute"/>
            <person name="Martino E."/>
            <person name="Morin E."/>
            <person name="Grelet G."/>
            <person name="Kuo A."/>
            <person name="Kohler A."/>
            <person name="Daghino S."/>
            <person name="Barry K."/>
            <person name="Choi C."/>
            <person name="Cichocki N."/>
            <person name="Clum A."/>
            <person name="Copeland A."/>
            <person name="Hainaut M."/>
            <person name="Haridas S."/>
            <person name="Labutti K."/>
            <person name="Lindquist E."/>
            <person name="Lipzen A."/>
            <person name="Khouja H.-R."/>
            <person name="Murat C."/>
            <person name="Ohm R."/>
            <person name="Olson A."/>
            <person name="Spatafora J."/>
            <person name="Veneault-Fourrey C."/>
            <person name="Henrissat B."/>
            <person name="Grigoriev I."/>
            <person name="Martin F."/>
            <person name="Perotto S."/>
        </authorList>
    </citation>
    <scope>NUCLEOTIDE SEQUENCE [LARGE SCALE GENOMIC DNA]</scope>
    <source>
        <strain evidence="3 4">F</strain>
    </source>
</reference>
<organism evidence="3 4">
    <name type="scientific">Hyaloscypha variabilis (strain UAMH 11265 / GT02V1 / F)</name>
    <name type="common">Meliniomyces variabilis</name>
    <dbReference type="NCBI Taxonomy" id="1149755"/>
    <lineage>
        <taxon>Eukaryota</taxon>
        <taxon>Fungi</taxon>
        <taxon>Dikarya</taxon>
        <taxon>Ascomycota</taxon>
        <taxon>Pezizomycotina</taxon>
        <taxon>Leotiomycetes</taxon>
        <taxon>Helotiales</taxon>
        <taxon>Hyaloscyphaceae</taxon>
        <taxon>Hyaloscypha</taxon>
        <taxon>Hyaloscypha variabilis</taxon>
    </lineage>
</organism>
<feature type="compositionally biased region" description="Low complexity" evidence="1">
    <location>
        <begin position="315"/>
        <end position="332"/>
    </location>
</feature>
<sequence>MTTSTILASPALNFLDRMHMGLELVDYRPKGLYEDRNKDDLRNVPISHSGGYLSSDASPGYLKYPEISFEREARGSEHRRNQNRISQQKFRNKNRKAYEGITQALEAERQVSAGLREEISALQSAAKCLTKENQSSLETISKLCNLGSKLAGDAQFEMLGQTIAEGFEVQEYMVHNTNNSAIVAAFCEVEKCPEWDDINKTCPKLRTQDHHQNGKCPKCNPRELLWYKHCNQSKVCDHEYDHMITDVERHPGHDDVVLVSPQYGLCPECTRKGYDQRPGGTNPPPKTPSRMPMDFEDLPREDYSKFESVSKIPNSSLRPVSPSRVSQSRLPSNVYNPRASRVPPSNRPVDASEAGSKYSTQAPSQYAPSARPQIVSQREGDPRRQSQSQLSSVSQRPSQRPPTSSAAARPPTAIRQPVSKIGDSKVSSVTPYPYARTKAPPAGEEGPDLDVLLNTPTVMPASKDSKSLSPPGGTTYRAVSSVARSSLASKHPSELAHSRRAEVSSTTRPETSRRDSPSAQSRMENASSIPDAPSHSQMHSVSKTPASSSQPPPQRRESSSSRREEVGRRELPSYKTEVSAPSALSRDRSYRSELSSKQSQLPSKQPSAAMSPADLLKRGPPKNVNASAFYDNPDGEEAKAQAEGRAQSSRPSGRGMPKSSVSRRDEPK</sequence>
<protein>
    <recommendedName>
        <fullName evidence="2">BZIP domain-containing protein</fullName>
    </recommendedName>
</protein>
<dbReference type="Proteomes" id="UP000235786">
    <property type="component" value="Unassembled WGS sequence"/>
</dbReference>
<accession>A0A2J6R1Z3</accession>
<evidence type="ECO:0000256" key="1">
    <source>
        <dbReference type="SAM" id="MobiDB-lite"/>
    </source>
</evidence>
<name>A0A2J6R1Z3_HYAVF</name>
<dbReference type="CDD" id="cd14688">
    <property type="entry name" value="bZIP_YAP"/>
    <property type="match status" value="1"/>
</dbReference>
<evidence type="ECO:0000259" key="2">
    <source>
        <dbReference type="PROSITE" id="PS00036"/>
    </source>
</evidence>
<feature type="compositionally biased region" description="Basic and acidic residues" evidence="1">
    <location>
        <begin position="491"/>
        <end position="502"/>
    </location>
</feature>
<dbReference type="AlphaFoldDB" id="A0A2J6R1Z3"/>
<feature type="compositionally biased region" description="Low complexity" evidence="1">
    <location>
        <begin position="595"/>
        <end position="607"/>
    </location>
</feature>
<feature type="domain" description="BZIP" evidence="2">
    <location>
        <begin position="79"/>
        <end position="93"/>
    </location>
</feature>
<evidence type="ECO:0000313" key="3">
    <source>
        <dbReference type="EMBL" id="PMD32537.1"/>
    </source>
</evidence>
<feature type="compositionally biased region" description="Low complexity" evidence="1">
    <location>
        <begin position="477"/>
        <end position="489"/>
    </location>
</feature>
<feature type="compositionally biased region" description="Basic and acidic residues" evidence="1">
    <location>
        <begin position="554"/>
        <end position="572"/>
    </location>
</feature>
<proteinExistence type="predicted"/>
<dbReference type="GO" id="GO:0003700">
    <property type="term" value="F:DNA-binding transcription factor activity"/>
    <property type="evidence" value="ECO:0007669"/>
    <property type="project" value="InterPro"/>
</dbReference>
<feature type="region of interest" description="Disordered" evidence="1">
    <location>
        <begin position="269"/>
        <end position="668"/>
    </location>
</feature>